<keyword evidence="3" id="KW-1185">Reference proteome</keyword>
<dbReference type="InterPro" id="IPR004875">
    <property type="entry name" value="DDE_SF_endonuclease_dom"/>
</dbReference>
<dbReference type="Proteomes" id="UP001633002">
    <property type="component" value="Unassembled WGS sequence"/>
</dbReference>
<proteinExistence type="predicted"/>
<sequence>MKTLEMFGIREISQDEYEENVAKAFAEGSEKRRDSEILDKVVLSKGKRVLDSQQKFETSQKRPLGRPFARTQISALSILHPSPVEGSAGSTSERPSKYRNWFEYGTWNLIETSLKQHNYCVREAVRYLQVKYRSVGSSSSKFDCLNESTVRYWYQDDGRTLQPHIREVVEALKDQFLLKASGSSEGPDVGDSIPLKRGNKMTFWADKEDLESAFVKRLEGIRSCGSILNSLYIQLLLIGFLRSKWPYALRENGGTFTCSHSWVRQWVRNRLGWSFRASTTGAAHMPMDYKEKGRILKLRMTYLVHLHGVCPDLIINMDQTAVRLQPVGTERTYVRKGIREVANHWASFDTMKDWVDRILAPYYVQICKKHELQVGEQKMVLLLDCWAVHRGKEFRAFMERNHPYVLLLYVPAGCTSIYQPADVAIQRPLKARFARNYHEWAIEQVKLSLDADVEPTGTKFDVSIGTLRAKACEWMWNAHVHVADNSDLIRLGWSDCGLLDAWKFEVQKKALLANDEGKLFKEHIREQIGLVVIPIFGVSDVNESLDNIDLLEQEDEGGSLTSLPVSGPGIYNFTQDTVNQDRRTGFQAYLTNLSVISPYSK</sequence>
<protein>
    <recommendedName>
        <fullName evidence="1">DDE-1 domain-containing protein</fullName>
    </recommendedName>
</protein>
<organism evidence="2 3">
    <name type="scientific">Riccia sorocarpa</name>
    <dbReference type="NCBI Taxonomy" id="122646"/>
    <lineage>
        <taxon>Eukaryota</taxon>
        <taxon>Viridiplantae</taxon>
        <taxon>Streptophyta</taxon>
        <taxon>Embryophyta</taxon>
        <taxon>Marchantiophyta</taxon>
        <taxon>Marchantiopsida</taxon>
        <taxon>Marchantiidae</taxon>
        <taxon>Marchantiales</taxon>
        <taxon>Ricciaceae</taxon>
        <taxon>Riccia</taxon>
    </lineage>
</organism>
<evidence type="ECO:0000259" key="1">
    <source>
        <dbReference type="Pfam" id="PF03184"/>
    </source>
</evidence>
<accession>A0ABD3GAP7</accession>
<dbReference type="EMBL" id="JBJQOH010000008">
    <property type="protein sequence ID" value="KAL3676233.1"/>
    <property type="molecule type" value="Genomic_DNA"/>
</dbReference>
<dbReference type="Pfam" id="PF03184">
    <property type="entry name" value="DDE_1"/>
    <property type="match status" value="1"/>
</dbReference>
<feature type="domain" description="DDE-1" evidence="1">
    <location>
        <begin position="343"/>
        <end position="448"/>
    </location>
</feature>
<dbReference type="AlphaFoldDB" id="A0ABD3GAP7"/>
<reference evidence="2 3" key="1">
    <citation type="submission" date="2024-09" db="EMBL/GenBank/DDBJ databases">
        <title>Chromosome-scale assembly of Riccia sorocarpa.</title>
        <authorList>
            <person name="Paukszto L."/>
        </authorList>
    </citation>
    <scope>NUCLEOTIDE SEQUENCE [LARGE SCALE GENOMIC DNA]</scope>
    <source>
        <strain evidence="2">LP-2024</strain>
        <tissue evidence="2">Aerial parts of the thallus</tissue>
    </source>
</reference>
<evidence type="ECO:0000313" key="3">
    <source>
        <dbReference type="Proteomes" id="UP001633002"/>
    </source>
</evidence>
<gene>
    <name evidence="2" type="ORF">R1sor_026181</name>
</gene>
<name>A0ABD3GAP7_9MARC</name>
<evidence type="ECO:0000313" key="2">
    <source>
        <dbReference type="EMBL" id="KAL3676233.1"/>
    </source>
</evidence>
<comment type="caution">
    <text evidence="2">The sequence shown here is derived from an EMBL/GenBank/DDBJ whole genome shotgun (WGS) entry which is preliminary data.</text>
</comment>